<keyword evidence="5" id="KW-1185">Reference proteome</keyword>
<dbReference type="InterPro" id="IPR036291">
    <property type="entry name" value="NAD(P)-bd_dom_sf"/>
</dbReference>
<proteinExistence type="inferred from homology"/>
<dbReference type="InterPro" id="IPR050425">
    <property type="entry name" value="NAD(P)_dehydrat-like"/>
</dbReference>
<evidence type="ECO:0000313" key="5">
    <source>
        <dbReference type="Proteomes" id="UP000183859"/>
    </source>
</evidence>
<dbReference type="AlphaFoldDB" id="A0A1L3IAC0"/>
<keyword evidence="1" id="KW-0560">Oxidoreductase</keyword>
<dbReference type="Pfam" id="PF01370">
    <property type="entry name" value="Epimerase"/>
    <property type="match status" value="1"/>
</dbReference>
<protein>
    <submittedName>
        <fullName evidence="4">NAD dependent epimerase/dehydratase</fullName>
    </submittedName>
</protein>
<accession>A0A1L3IAC0</accession>
<dbReference type="GO" id="GO:0016616">
    <property type="term" value="F:oxidoreductase activity, acting on the CH-OH group of donors, NAD or NADP as acceptor"/>
    <property type="evidence" value="ECO:0007669"/>
    <property type="project" value="TreeGrafter"/>
</dbReference>
<name>A0A1L3IAC0_9RHOB</name>
<evidence type="ECO:0000313" key="4">
    <source>
        <dbReference type="EMBL" id="APG48981.1"/>
    </source>
</evidence>
<dbReference type="SUPFAM" id="SSF51735">
    <property type="entry name" value="NAD(P)-binding Rossmann-fold domains"/>
    <property type="match status" value="1"/>
</dbReference>
<dbReference type="Gene3D" id="3.40.50.720">
    <property type="entry name" value="NAD(P)-binding Rossmann-like Domain"/>
    <property type="match status" value="1"/>
</dbReference>
<evidence type="ECO:0000256" key="2">
    <source>
        <dbReference type="ARBA" id="ARBA00023445"/>
    </source>
</evidence>
<feature type="domain" description="NAD-dependent epimerase/dehydratase" evidence="3">
    <location>
        <begin position="85"/>
        <end position="223"/>
    </location>
</feature>
<dbReference type="PANTHER" id="PTHR10366">
    <property type="entry name" value="NAD DEPENDENT EPIMERASE/DEHYDRATASE"/>
    <property type="match status" value="1"/>
</dbReference>
<reference evidence="5" key="1">
    <citation type="submission" date="2016-07" db="EMBL/GenBank/DDBJ databases">
        <title>Phaeobacter portensis sp. nov., a tropodithietic acid producing bacterium isolated from a German harbor.</title>
        <authorList>
            <person name="Freese H.M."/>
            <person name="Bunk B."/>
            <person name="Breider S."/>
            <person name="Brinkhoff T."/>
        </authorList>
    </citation>
    <scope>NUCLEOTIDE SEQUENCE [LARGE SCALE GENOMIC DNA]</scope>
    <source>
        <strain evidence="5">P97</strain>
        <plasmid evidence="5">pp97_a</plasmid>
    </source>
</reference>
<evidence type="ECO:0000256" key="1">
    <source>
        <dbReference type="ARBA" id="ARBA00023002"/>
    </source>
</evidence>
<evidence type="ECO:0000259" key="3">
    <source>
        <dbReference type="Pfam" id="PF01370"/>
    </source>
</evidence>
<geneLocation type="plasmid" evidence="5">
    <name>pp97_a</name>
</geneLocation>
<comment type="similarity">
    <text evidence="2">Belongs to the NAD(P)-dependent epimerase/dehydratase family. Dihydroflavonol-4-reductase subfamily.</text>
</comment>
<organism evidence="4 5">
    <name type="scientific">Phaeobacter porticola</name>
    <dbReference type="NCBI Taxonomy" id="1844006"/>
    <lineage>
        <taxon>Bacteria</taxon>
        <taxon>Pseudomonadati</taxon>
        <taxon>Pseudomonadota</taxon>
        <taxon>Alphaproteobacteria</taxon>
        <taxon>Rhodobacterales</taxon>
        <taxon>Roseobacteraceae</taxon>
        <taxon>Phaeobacter</taxon>
    </lineage>
</organism>
<dbReference type="PANTHER" id="PTHR10366:SF564">
    <property type="entry name" value="STEROL-4-ALPHA-CARBOXYLATE 3-DEHYDROGENASE, DECARBOXYLATING"/>
    <property type="match status" value="1"/>
</dbReference>
<dbReference type="Proteomes" id="UP000183859">
    <property type="component" value="Plasmid pP97_a"/>
</dbReference>
<gene>
    <name evidence="4" type="ORF">PhaeoP97_03629</name>
</gene>
<keyword evidence="4" id="KW-0614">Plasmid</keyword>
<dbReference type="InterPro" id="IPR001509">
    <property type="entry name" value="Epimerase_deHydtase"/>
</dbReference>
<dbReference type="EMBL" id="CP016365">
    <property type="protein sequence ID" value="APG48981.1"/>
    <property type="molecule type" value="Genomic_DNA"/>
</dbReference>
<dbReference type="KEGG" id="php:PhaeoP97_03629"/>
<sequence length="317" mass="34387">MRDLSDANKTKPLMAMPGAHERLRLAAADTDHPESFVEALNGADALVIACLPSIRNAPDGRPAAELDYKSGLSHCVAPAQSACCTLIEAAYRSGLSDIVLLSSTASAEPETAPTIKNELWHHSDLESQLRQGKFIAAQKTAMELAATRLAEEHGLRLVILLSGMIVGPGVLPYHQNGHILGRLRNMARKAQPWHHGTPTGSMSMIHPQDLATLCMAALENSKADGRYFAVTNSWSWQQIYDEIAQFVPEVALPEPAPKGTEIAPPTRFDFTRRNSLASMHYDLTDLISGYFLWLDGLSDIKADTTLEPKAASAQANA</sequence>